<dbReference type="AlphaFoldDB" id="A0A4P9XMG2"/>
<proteinExistence type="predicted"/>
<dbReference type="OrthoDB" id="5689at2759"/>
<sequence>MPKQCAALAKEGIEAWEARKRLPRSAPKAHPTMPPLGSDATAPYPFDFSTRSGSVILEQPDAKSRIRIRLFCRDDMDLLDRMYTVMQKAYFSPHSWVNLSSILKRTPLTREQLYHQLCDQQNYFVLADLMPSVAAAPVAAPLGGADDLIALQGPPVPDTEPRHAATAGTYAMSPPASTTNALDTSPLNAAMPAIPLLVGFMRVRLDFDAHVSTASLLAVDPTYQSRRVASKIVHATQRYLARTYYIFDGTFKVFVDRPELVAWFLREGFEDTGIVVPYERPEDLHWPAARHLLHGHWDKNGEMHH</sequence>
<dbReference type="InterPro" id="IPR016181">
    <property type="entry name" value="Acyl_CoA_acyltransferase"/>
</dbReference>
<organism evidence="1 2">
    <name type="scientific">Thamnocephalis sphaerospora</name>
    <dbReference type="NCBI Taxonomy" id="78915"/>
    <lineage>
        <taxon>Eukaryota</taxon>
        <taxon>Fungi</taxon>
        <taxon>Fungi incertae sedis</taxon>
        <taxon>Zoopagomycota</taxon>
        <taxon>Zoopagomycotina</taxon>
        <taxon>Zoopagomycetes</taxon>
        <taxon>Zoopagales</taxon>
        <taxon>Sigmoideomycetaceae</taxon>
        <taxon>Thamnocephalis</taxon>
    </lineage>
</organism>
<keyword evidence="2" id="KW-1185">Reference proteome</keyword>
<dbReference type="Gene3D" id="3.40.630.30">
    <property type="match status" value="1"/>
</dbReference>
<evidence type="ECO:0000313" key="2">
    <source>
        <dbReference type="Proteomes" id="UP000271241"/>
    </source>
</evidence>
<evidence type="ECO:0000313" key="1">
    <source>
        <dbReference type="EMBL" id="RKP07046.1"/>
    </source>
</evidence>
<reference evidence="2" key="1">
    <citation type="journal article" date="2018" name="Nat. Microbiol.">
        <title>Leveraging single-cell genomics to expand the fungal tree of life.</title>
        <authorList>
            <person name="Ahrendt S.R."/>
            <person name="Quandt C.A."/>
            <person name="Ciobanu D."/>
            <person name="Clum A."/>
            <person name="Salamov A."/>
            <person name="Andreopoulos B."/>
            <person name="Cheng J.F."/>
            <person name="Woyke T."/>
            <person name="Pelin A."/>
            <person name="Henrissat B."/>
            <person name="Reynolds N.K."/>
            <person name="Benny G.L."/>
            <person name="Smith M.E."/>
            <person name="James T.Y."/>
            <person name="Grigoriev I.V."/>
        </authorList>
    </citation>
    <scope>NUCLEOTIDE SEQUENCE [LARGE SCALE GENOMIC DNA]</scope>
    <source>
        <strain evidence="2">RSA 1356</strain>
    </source>
</reference>
<gene>
    <name evidence="1" type="ORF">THASP1DRAFT_31137</name>
</gene>
<dbReference type="SUPFAM" id="SSF55729">
    <property type="entry name" value="Acyl-CoA N-acyltransferases (Nat)"/>
    <property type="match status" value="1"/>
</dbReference>
<evidence type="ECO:0008006" key="3">
    <source>
        <dbReference type="Google" id="ProtNLM"/>
    </source>
</evidence>
<dbReference type="Proteomes" id="UP000271241">
    <property type="component" value="Unassembled WGS sequence"/>
</dbReference>
<name>A0A4P9XMG2_9FUNG</name>
<accession>A0A4P9XMG2</accession>
<protein>
    <recommendedName>
        <fullName evidence="3">N-acetyltransferase domain-containing protein</fullName>
    </recommendedName>
</protein>
<dbReference type="EMBL" id="KZ992775">
    <property type="protein sequence ID" value="RKP07046.1"/>
    <property type="molecule type" value="Genomic_DNA"/>
</dbReference>